<name>M0CWV1_9EURY</name>
<keyword evidence="1" id="KW-0472">Membrane</keyword>
<dbReference type="eggNOG" id="ENOG502N5YU">
    <property type="taxonomic scope" value="Archaea"/>
</dbReference>
<accession>M0CWV1</accession>
<feature type="transmembrane region" description="Helical" evidence="1">
    <location>
        <begin position="145"/>
        <end position="165"/>
    </location>
</feature>
<evidence type="ECO:0000313" key="3">
    <source>
        <dbReference type="Proteomes" id="UP000011626"/>
    </source>
</evidence>
<dbReference type="Proteomes" id="UP000011626">
    <property type="component" value="Unassembled WGS sequence"/>
</dbReference>
<reference evidence="2 3" key="1">
    <citation type="journal article" date="2014" name="PLoS Genet.">
        <title>Phylogenetically driven sequencing of extremely halophilic archaea reveals strategies for static and dynamic osmo-response.</title>
        <authorList>
            <person name="Becker E.A."/>
            <person name="Seitzer P.M."/>
            <person name="Tritt A."/>
            <person name="Larsen D."/>
            <person name="Krusor M."/>
            <person name="Yao A.I."/>
            <person name="Wu D."/>
            <person name="Madern D."/>
            <person name="Eisen J.A."/>
            <person name="Darling A.E."/>
            <person name="Facciotti M.T."/>
        </authorList>
    </citation>
    <scope>NUCLEOTIDE SEQUENCE [LARGE SCALE GENOMIC DNA]</scope>
    <source>
        <strain evidence="2 3">2-9-1</strain>
    </source>
</reference>
<keyword evidence="1" id="KW-0812">Transmembrane</keyword>
<gene>
    <name evidence="2" type="ORF">C475_07315</name>
</gene>
<keyword evidence="3" id="KW-1185">Reference proteome</keyword>
<comment type="caution">
    <text evidence="2">The sequence shown here is derived from an EMBL/GenBank/DDBJ whole genome shotgun (WGS) entry which is preliminary data.</text>
</comment>
<dbReference type="STRING" id="797114.C475_07315"/>
<dbReference type="PATRIC" id="fig|797114.5.peg.1493"/>
<feature type="transmembrane region" description="Helical" evidence="1">
    <location>
        <begin position="185"/>
        <end position="205"/>
    </location>
</feature>
<feature type="transmembrane region" description="Helical" evidence="1">
    <location>
        <begin position="81"/>
        <end position="102"/>
    </location>
</feature>
<evidence type="ECO:0000256" key="1">
    <source>
        <dbReference type="SAM" id="Phobius"/>
    </source>
</evidence>
<organism evidence="2 3">
    <name type="scientific">Halosimplex carlsbadense 2-9-1</name>
    <dbReference type="NCBI Taxonomy" id="797114"/>
    <lineage>
        <taxon>Archaea</taxon>
        <taxon>Methanobacteriati</taxon>
        <taxon>Methanobacteriota</taxon>
        <taxon>Stenosarchaea group</taxon>
        <taxon>Halobacteria</taxon>
        <taxon>Halobacteriales</taxon>
        <taxon>Haloarculaceae</taxon>
        <taxon>Halosimplex</taxon>
    </lineage>
</organism>
<dbReference type="EMBL" id="AOIU01000013">
    <property type="protein sequence ID" value="ELZ27711.1"/>
    <property type="molecule type" value="Genomic_DNA"/>
</dbReference>
<keyword evidence="1" id="KW-1133">Transmembrane helix</keyword>
<proteinExistence type="predicted"/>
<dbReference type="RefSeq" id="WP_006883137.1">
    <property type="nucleotide sequence ID" value="NZ_AOIU01000013.1"/>
</dbReference>
<feature type="transmembrane region" description="Helical" evidence="1">
    <location>
        <begin position="48"/>
        <end position="69"/>
    </location>
</feature>
<dbReference type="AlphaFoldDB" id="M0CWV1"/>
<feature type="transmembrane region" description="Helical" evidence="1">
    <location>
        <begin position="12"/>
        <end position="36"/>
    </location>
</feature>
<dbReference type="OrthoDB" id="241880at2157"/>
<sequence>MLDAFRRGAVAMACRWALVVAVTGVEAAALSVWLALLADASPASREAAVGVVVLAAAFLVGQFLVDLAVNGSAVGFPLGRTLGVALSETAVWTGWLAVVAALGDPRGALVGGVALAVALAAQHTAEVDALRGAPLGSRLVDPSTVGYSLVTAAGATAWLALEAGFASAGPLADLPGSASLAPETLGLVVLVVALLVEHVAGVAVARRECAERTAPAWFRSRSST</sequence>
<evidence type="ECO:0000313" key="2">
    <source>
        <dbReference type="EMBL" id="ELZ27711.1"/>
    </source>
</evidence>
<protein>
    <submittedName>
        <fullName evidence="2">Uncharacterized protein</fullName>
    </submittedName>
</protein>